<proteinExistence type="predicted"/>
<evidence type="ECO:0000256" key="2">
    <source>
        <dbReference type="ARBA" id="ARBA00022679"/>
    </source>
</evidence>
<dbReference type="AlphaFoldDB" id="A0A4R5AY48"/>
<evidence type="ECO:0000313" key="4">
    <source>
        <dbReference type="EMBL" id="TDD77019.1"/>
    </source>
</evidence>
<protein>
    <submittedName>
        <fullName evidence="4">Glycosyltransferase</fullName>
    </submittedName>
</protein>
<gene>
    <name evidence="4" type="ORF">E0F89_05315</name>
</gene>
<reference evidence="4 5" key="1">
    <citation type="submission" date="2019-03" db="EMBL/GenBank/DDBJ databases">
        <title>Flavobacterium AT-3-2 sp. nov., isolated from arctic soil.</title>
        <authorList>
            <person name="Chaudhary D.K."/>
        </authorList>
    </citation>
    <scope>NUCLEOTIDE SEQUENCE [LARGE SCALE GENOMIC DNA]</scope>
    <source>
        <strain evidence="4 5">AT-3-2</strain>
    </source>
</reference>
<dbReference type="PANTHER" id="PTHR22916:SF51">
    <property type="entry name" value="GLYCOSYLTRANSFERASE EPSH-RELATED"/>
    <property type="match status" value="1"/>
</dbReference>
<organism evidence="4 5">
    <name type="scientific">Flavobacterium caseinilyticum</name>
    <dbReference type="NCBI Taxonomy" id="2541732"/>
    <lineage>
        <taxon>Bacteria</taxon>
        <taxon>Pseudomonadati</taxon>
        <taxon>Bacteroidota</taxon>
        <taxon>Flavobacteriia</taxon>
        <taxon>Flavobacteriales</taxon>
        <taxon>Flavobacteriaceae</taxon>
        <taxon>Flavobacterium</taxon>
    </lineage>
</organism>
<dbReference type="OrthoDB" id="396512at2"/>
<evidence type="ECO:0000256" key="1">
    <source>
        <dbReference type="ARBA" id="ARBA00022676"/>
    </source>
</evidence>
<dbReference type="InterPro" id="IPR001173">
    <property type="entry name" value="Glyco_trans_2-like"/>
</dbReference>
<dbReference type="SUPFAM" id="SSF53448">
    <property type="entry name" value="Nucleotide-diphospho-sugar transferases"/>
    <property type="match status" value="1"/>
</dbReference>
<dbReference type="RefSeq" id="WP_131908815.1">
    <property type="nucleotide sequence ID" value="NZ_SMFM01000002.1"/>
</dbReference>
<dbReference type="Gene3D" id="3.90.550.10">
    <property type="entry name" value="Spore Coat Polysaccharide Biosynthesis Protein SpsA, Chain A"/>
    <property type="match status" value="1"/>
</dbReference>
<dbReference type="CDD" id="cd00761">
    <property type="entry name" value="Glyco_tranf_GTA_type"/>
    <property type="match status" value="1"/>
</dbReference>
<accession>A0A4R5AY48</accession>
<keyword evidence="2 4" id="KW-0808">Transferase</keyword>
<dbReference type="InterPro" id="IPR029044">
    <property type="entry name" value="Nucleotide-diphossugar_trans"/>
</dbReference>
<keyword evidence="5" id="KW-1185">Reference proteome</keyword>
<keyword evidence="1" id="KW-0328">Glycosyltransferase</keyword>
<name>A0A4R5AY48_9FLAO</name>
<dbReference type="Pfam" id="PF00535">
    <property type="entry name" value="Glycos_transf_2"/>
    <property type="match status" value="1"/>
</dbReference>
<dbReference type="PANTHER" id="PTHR22916">
    <property type="entry name" value="GLYCOSYLTRANSFERASE"/>
    <property type="match status" value="1"/>
</dbReference>
<feature type="domain" description="Glycosyltransferase 2-like" evidence="3">
    <location>
        <begin position="7"/>
        <end position="129"/>
    </location>
</feature>
<dbReference type="GO" id="GO:0016758">
    <property type="term" value="F:hexosyltransferase activity"/>
    <property type="evidence" value="ECO:0007669"/>
    <property type="project" value="UniProtKB-ARBA"/>
</dbReference>
<evidence type="ECO:0000313" key="5">
    <source>
        <dbReference type="Proteomes" id="UP000295278"/>
    </source>
</evidence>
<sequence>MDRILISIIVPVYNAHKYLHKCIDSILNQTFLDFEVLLIDDGSKDTSAEICDEYALKDNRFKVCHIPNSGVSAARNKGIELASGTHIAFIDADDWIENVFLERFDEILNYDKIDLIVCGYCYEYGSNKPQQCYSLPNQKAKTKTQLGAVIPELEYNRMLSSVWGKLYRRDIIVNNKLSFDTTISFGEDTIFTWSYLFLVNSIAVTDTIGYHYVQYDELTLTKKVYGYDITKKIKDKSYELRMEVLEKYDLFSNKKFLNAIQGEYIMMSILANLSMYDLAFRKERKERYENWLELANNAHINEMYIQSRFIKTVQFLLLYKQINVLDLVLKSRNLIIGK</sequence>
<dbReference type="Proteomes" id="UP000295278">
    <property type="component" value="Unassembled WGS sequence"/>
</dbReference>
<comment type="caution">
    <text evidence="4">The sequence shown here is derived from an EMBL/GenBank/DDBJ whole genome shotgun (WGS) entry which is preliminary data.</text>
</comment>
<evidence type="ECO:0000259" key="3">
    <source>
        <dbReference type="Pfam" id="PF00535"/>
    </source>
</evidence>
<dbReference type="EMBL" id="SMFM01000002">
    <property type="protein sequence ID" value="TDD77019.1"/>
    <property type="molecule type" value="Genomic_DNA"/>
</dbReference>